<reference evidence="3" key="2">
    <citation type="submission" date="2021-09" db="EMBL/GenBank/DDBJ databases">
        <authorList>
            <person name="Jia N."/>
            <person name="Wang J."/>
            <person name="Shi W."/>
            <person name="Du L."/>
            <person name="Sun Y."/>
            <person name="Zhan W."/>
            <person name="Jiang J."/>
            <person name="Wang Q."/>
            <person name="Zhang B."/>
            <person name="Ji P."/>
            <person name="Sakyi L.B."/>
            <person name="Cui X."/>
            <person name="Yuan T."/>
            <person name="Jiang B."/>
            <person name="Yang W."/>
            <person name="Lam T.T.-Y."/>
            <person name="Chang Q."/>
            <person name="Ding S."/>
            <person name="Wang X."/>
            <person name="Zhu J."/>
            <person name="Ruan X."/>
            <person name="Zhao L."/>
            <person name="Wei J."/>
            <person name="Que T."/>
            <person name="Du C."/>
            <person name="Cheng J."/>
            <person name="Dai P."/>
            <person name="Han X."/>
            <person name="Huang E."/>
            <person name="Gao Y."/>
            <person name="Liu J."/>
            <person name="Shao H."/>
            <person name="Ye R."/>
            <person name="Li L."/>
            <person name="Wei W."/>
            <person name="Wang X."/>
            <person name="Wang C."/>
            <person name="Huo Q."/>
            <person name="Li W."/>
            <person name="Guo W."/>
            <person name="Chen H."/>
            <person name="Chen S."/>
            <person name="Zhou L."/>
            <person name="Zhou L."/>
            <person name="Ni X."/>
            <person name="Tian J."/>
            <person name="Zhou Y."/>
            <person name="Sheng Y."/>
            <person name="Liu T."/>
            <person name="Pan Y."/>
            <person name="Xia L."/>
            <person name="Li J."/>
            <person name="Zhao F."/>
            <person name="Cao W."/>
        </authorList>
    </citation>
    <scope>NUCLEOTIDE SEQUENCE</scope>
    <source>
        <strain evidence="3">Rmic-2018</strain>
        <tissue evidence="3">Larvae</tissue>
    </source>
</reference>
<dbReference type="GO" id="GO:0004222">
    <property type="term" value="F:metalloendopeptidase activity"/>
    <property type="evidence" value="ECO:0007669"/>
    <property type="project" value="InterPro"/>
</dbReference>
<evidence type="ECO:0000313" key="4">
    <source>
        <dbReference type="Proteomes" id="UP000821866"/>
    </source>
</evidence>
<proteinExistence type="inferred from homology"/>
<dbReference type="GO" id="GO:0006508">
    <property type="term" value="P:proteolysis"/>
    <property type="evidence" value="ECO:0007669"/>
    <property type="project" value="InterPro"/>
</dbReference>
<dbReference type="InterPro" id="IPR042089">
    <property type="entry name" value="Peptidase_M13_dom_2"/>
</dbReference>
<gene>
    <name evidence="3" type="ORF">HPB51_019588</name>
</gene>
<dbReference type="Gene3D" id="1.10.1380.10">
    <property type="entry name" value="Neutral endopeptidase , domain2"/>
    <property type="match status" value="1"/>
</dbReference>
<evidence type="ECO:0000256" key="1">
    <source>
        <dbReference type="ARBA" id="ARBA00007357"/>
    </source>
</evidence>
<comment type="similarity">
    <text evidence="1">Belongs to the peptidase M13 family.</text>
</comment>
<dbReference type="InterPro" id="IPR024079">
    <property type="entry name" value="MetalloPept_cat_dom_sf"/>
</dbReference>
<keyword evidence="4" id="KW-1185">Reference proteome</keyword>
<dbReference type="PROSITE" id="PS51885">
    <property type="entry name" value="NEPRILYSIN"/>
    <property type="match status" value="1"/>
</dbReference>
<feature type="domain" description="Peptidase M13 N-terminal" evidence="2">
    <location>
        <begin position="19"/>
        <end position="128"/>
    </location>
</feature>
<protein>
    <recommendedName>
        <fullName evidence="2">Peptidase M13 N-terminal domain-containing protein</fullName>
    </recommendedName>
</protein>
<dbReference type="Pfam" id="PF05649">
    <property type="entry name" value="Peptidase_M13_N"/>
    <property type="match status" value="1"/>
</dbReference>
<sequence>MQVQNPDGMRFAEVCQVLHNEQLSLLVAWELLRSLLPLTYSNVATYYEAESLNQMCMKAVARAMEVPLLSWYLFKEVSPGTLVKATEMANYVRKTIMSEIESATWLDSSTRKMAITKLYYMQIHVGYPKYFATPKEMERFYHTYPDIENSFLQPWKEAMQKTVIWMTTNSSSFW</sequence>
<dbReference type="AlphaFoldDB" id="A0A9J6E3U1"/>
<dbReference type="SUPFAM" id="SSF55486">
    <property type="entry name" value="Metalloproteases ('zincins'), catalytic domain"/>
    <property type="match status" value="1"/>
</dbReference>
<dbReference type="EMBL" id="JABSTU010000006">
    <property type="protein sequence ID" value="KAH8028789.1"/>
    <property type="molecule type" value="Genomic_DNA"/>
</dbReference>
<reference evidence="3" key="1">
    <citation type="journal article" date="2020" name="Cell">
        <title>Large-Scale Comparative Analyses of Tick Genomes Elucidate Their Genetic Diversity and Vector Capacities.</title>
        <authorList>
            <consortium name="Tick Genome and Microbiome Consortium (TIGMIC)"/>
            <person name="Jia N."/>
            <person name="Wang J."/>
            <person name="Shi W."/>
            <person name="Du L."/>
            <person name="Sun Y."/>
            <person name="Zhan W."/>
            <person name="Jiang J.F."/>
            <person name="Wang Q."/>
            <person name="Zhang B."/>
            <person name="Ji P."/>
            <person name="Bell-Sakyi L."/>
            <person name="Cui X.M."/>
            <person name="Yuan T.T."/>
            <person name="Jiang B.G."/>
            <person name="Yang W.F."/>
            <person name="Lam T.T."/>
            <person name="Chang Q.C."/>
            <person name="Ding S.J."/>
            <person name="Wang X.J."/>
            <person name="Zhu J.G."/>
            <person name="Ruan X.D."/>
            <person name="Zhao L."/>
            <person name="Wei J.T."/>
            <person name="Ye R.Z."/>
            <person name="Que T.C."/>
            <person name="Du C.H."/>
            <person name="Zhou Y.H."/>
            <person name="Cheng J.X."/>
            <person name="Dai P.F."/>
            <person name="Guo W.B."/>
            <person name="Han X.H."/>
            <person name="Huang E.J."/>
            <person name="Li L.F."/>
            <person name="Wei W."/>
            <person name="Gao Y.C."/>
            <person name="Liu J.Z."/>
            <person name="Shao H.Z."/>
            <person name="Wang X."/>
            <person name="Wang C.C."/>
            <person name="Yang T.C."/>
            <person name="Huo Q.B."/>
            <person name="Li W."/>
            <person name="Chen H.Y."/>
            <person name="Chen S.E."/>
            <person name="Zhou L.G."/>
            <person name="Ni X.B."/>
            <person name="Tian J.H."/>
            <person name="Sheng Y."/>
            <person name="Liu T."/>
            <person name="Pan Y.S."/>
            <person name="Xia L.Y."/>
            <person name="Li J."/>
            <person name="Zhao F."/>
            <person name="Cao W.C."/>
        </authorList>
    </citation>
    <scope>NUCLEOTIDE SEQUENCE</scope>
    <source>
        <strain evidence="3">Rmic-2018</strain>
    </source>
</reference>
<name>A0A9J6E3U1_RHIMP</name>
<accession>A0A9J6E3U1</accession>
<dbReference type="Gene3D" id="3.40.390.10">
    <property type="entry name" value="Collagenase (Catalytic Domain)"/>
    <property type="match status" value="1"/>
</dbReference>
<dbReference type="Proteomes" id="UP000821866">
    <property type="component" value="Chromosome 4"/>
</dbReference>
<evidence type="ECO:0000313" key="3">
    <source>
        <dbReference type="EMBL" id="KAH8028789.1"/>
    </source>
</evidence>
<comment type="caution">
    <text evidence="3">The sequence shown here is derived from an EMBL/GenBank/DDBJ whole genome shotgun (WGS) entry which is preliminary data.</text>
</comment>
<dbReference type="InterPro" id="IPR008753">
    <property type="entry name" value="Peptidase_M13_N"/>
</dbReference>
<organism evidence="3 4">
    <name type="scientific">Rhipicephalus microplus</name>
    <name type="common">Cattle tick</name>
    <name type="synonym">Boophilus microplus</name>
    <dbReference type="NCBI Taxonomy" id="6941"/>
    <lineage>
        <taxon>Eukaryota</taxon>
        <taxon>Metazoa</taxon>
        <taxon>Ecdysozoa</taxon>
        <taxon>Arthropoda</taxon>
        <taxon>Chelicerata</taxon>
        <taxon>Arachnida</taxon>
        <taxon>Acari</taxon>
        <taxon>Parasitiformes</taxon>
        <taxon>Ixodida</taxon>
        <taxon>Ixodoidea</taxon>
        <taxon>Ixodidae</taxon>
        <taxon>Rhipicephalinae</taxon>
        <taxon>Rhipicephalus</taxon>
        <taxon>Boophilus</taxon>
    </lineage>
</organism>
<evidence type="ECO:0000259" key="2">
    <source>
        <dbReference type="Pfam" id="PF05649"/>
    </source>
</evidence>
<dbReference type="InterPro" id="IPR000718">
    <property type="entry name" value="Peptidase_M13"/>
</dbReference>